<dbReference type="EMBL" id="CP001810">
    <property type="protein sequence ID" value="ADL32903.1"/>
    <property type="molecule type" value="Genomic_DNA"/>
</dbReference>
<dbReference type="STRING" id="515622.bpr_I0153"/>
<proteinExistence type="predicted"/>
<sequence>MDAKILELVHVLHFTNPMGYNFLNRSATADRLLNIIMNRAIVTTQRLSAQIVR</sequence>
<evidence type="ECO:0000313" key="1">
    <source>
        <dbReference type="EMBL" id="ADL32903.1"/>
    </source>
</evidence>
<dbReference type="AlphaFoldDB" id="E0RW37"/>
<name>E0RW37_BUTPB</name>
<dbReference type="Proteomes" id="UP000001299">
    <property type="component" value="Chromosome 1"/>
</dbReference>
<dbReference type="KEGG" id="bpb:bpr_I0153"/>
<accession>E0RW37</accession>
<keyword evidence="2" id="KW-1185">Reference proteome</keyword>
<protein>
    <submittedName>
        <fullName evidence="1">Uncharacterized protein</fullName>
    </submittedName>
</protein>
<dbReference type="HOGENOM" id="CLU_3059505_0_0_9"/>
<organism evidence="1 2">
    <name type="scientific">Butyrivibrio proteoclasticus (strain ATCC 51982 / DSM 14932 / B316)</name>
    <name type="common">Clostridium proteoclasticum</name>
    <dbReference type="NCBI Taxonomy" id="515622"/>
    <lineage>
        <taxon>Bacteria</taxon>
        <taxon>Bacillati</taxon>
        <taxon>Bacillota</taxon>
        <taxon>Clostridia</taxon>
        <taxon>Lachnospirales</taxon>
        <taxon>Lachnospiraceae</taxon>
        <taxon>Butyrivibrio</taxon>
    </lineage>
</organism>
<reference evidence="1 2" key="1">
    <citation type="journal article" date="2010" name="PLoS ONE">
        <title>The glycobiome of the rumen bacterium Butyrivibrio proteoclasticus B316(T) highlights adaptation to a polysaccharide-rich environment.</title>
        <authorList>
            <person name="Kelly W.J."/>
            <person name="Leahy S.C."/>
            <person name="Altermann E."/>
            <person name="Yeoman C.J."/>
            <person name="Dunne J.C."/>
            <person name="Kong Z."/>
            <person name="Pacheco D.M."/>
            <person name="Li D."/>
            <person name="Noel S.J."/>
            <person name="Moon C.D."/>
            <person name="Cookson A.L."/>
            <person name="Attwood G.T."/>
        </authorList>
    </citation>
    <scope>NUCLEOTIDE SEQUENCE [LARGE SCALE GENOMIC DNA]</scope>
    <source>
        <strain evidence="2">ATCC 51982 / DSM 14932 / B316</strain>
    </source>
</reference>
<evidence type="ECO:0000313" key="2">
    <source>
        <dbReference type="Proteomes" id="UP000001299"/>
    </source>
</evidence>
<gene>
    <name evidence="1" type="ordered locus">bpr_I0153</name>
</gene>